<dbReference type="OrthoDB" id="9776822at2"/>
<reference evidence="5 6" key="1">
    <citation type="submission" date="2015-11" db="EMBL/GenBank/DDBJ databases">
        <title>Draft genome sequence of Paramesorhizobium deserti A-3-E, a strain highly resistant to diverse beta-lactam antibiotics.</title>
        <authorList>
            <person name="Lv R."/>
            <person name="Yang X."/>
            <person name="Fang N."/>
            <person name="Guo J."/>
            <person name="Luo X."/>
            <person name="Peng F."/>
            <person name="Yang R."/>
            <person name="Cui Y."/>
            <person name="Fang C."/>
            <person name="Song Y."/>
        </authorList>
    </citation>
    <scope>NUCLEOTIDE SEQUENCE [LARGE SCALE GENOMIC DNA]</scope>
    <source>
        <strain evidence="5 6">A-3-E</strain>
    </source>
</reference>
<feature type="domain" description="Carbohydrate kinase PfkB" evidence="4">
    <location>
        <begin position="5"/>
        <end position="297"/>
    </location>
</feature>
<dbReference type="STRING" id="1494590.ATN84_13145"/>
<evidence type="ECO:0000256" key="1">
    <source>
        <dbReference type="ARBA" id="ARBA00010688"/>
    </source>
</evidence>
<dbReference type="PANTHER" id="PTHR43085:SF15">
    <property type="entry name" value="2-DEHYDRO-3-DEOXYGLUCONOKINASE"/>
    <property type="match status" value="1"/>
</dbReference>
<dbReference type="Pfam" id="PF00294">
    <property type="entry name" value="PfkB"/>
    <property type="match status" value="1"/>
</dbReference>
<dbReference type="PROSITE" id="PS00584">
    <property type="entry name" value="PFKB_KINASES_2"/>
    <property type="match status" value="1"/>
</dbReference>
<keyword evidence="6" id="KW-1185">Reference proteome</keyword>
<dbReference type="InterPro" id="IPR029056">
    <property type="entry name" value="Ribokinase-like"/>
</dbReference>
<dbReference type="GO" id="GO:0008673">
    <property type="term" value="F:2-dehydro-3-deoxygluconokinase activity"/>
    <property type="evidence" value="ECO:0007669"/>
    <property type="project" value="TreeGrafter"/>
</dbReference>
<evidence type="ECO:0000313" key="6">
    <source>
        <dbReference type="Proteomes" id="UP000070107"/>
    </source>
</evidence>
<accession>A0A135HUS9</accession>
<dbReference type="AlphaFoldDB" id="A0A135HUS9"/>
<dbReference type="Proteomes" id="UP000070107">
    <property type="component" value="Unassembled WGS sequence"/>
</dbReference>
<gene>
    <name evidence="5" type="ORF">ATN84_13145</name>
</gene>
<dbReference type="EMBL" id="LNTU01000023">
    <property type="protein sequence ID" value="KXF76942.1"/>
    <property type="molecule type" value="Genomic_DNA"/>
</dbReference>
<dbReference type="GO" id="GO:0042840">
    <property type="term" value="P:D-glucuronate catabolic process"/>
    <property type="evidence" value="ECO:0007669"/>
    <property type="project" value="TreeGrafter"/>
</dbReference>
<protein>
    <submittedName>
        <fullName evidence="5">2-dehydro-3-deoxygluconokinase</fullName>
    </submittedName>
</protein>
<evidence type="ECO:0000259" key="4">
    <source>
        <dbReference type="Pfam" id="PF00294"/>
    </source>
</evidence>
<dbReference type="CDD" id="cd01166">
    <property type="entry name" value="KdgK"/>
    <property type="match status" value="1"/>
</dbReference>
<comment type="similarity">
    <text evidence="1">Belongs to the carbohydrate kinase PfkB family.</text>
</comment>
<evidence type="ECO:0000256" key="2">
    <source>
        <dbReference type="ARBA" id="ARBA00022679"/>
    </source>
</evidence>
<evidence type="ECO:0000313" key="5">
    <source>
        <dbReference type="EMBL" id="KXF76942.1"/>
    </source>
</evidence>
<dbReference type="InterPro" id="IPR002173">
    <property type="entry name" value="Carboh/pur_kinase_PfkB_CS"/>
</dbReference>
<keyword evidence="3 5" id="KW-0418">Kinase</keyword>
<dbReference type="GO" id="GO:0005829">
    <property type="term" value="C:cytosol"/>
    <property type="evidence" value="ECO:0007669"/>
    <property type="project" value="TreeGrafter"/>
</dbReference>
<proteinExistence type="inferred from homology"/>
<organism evidence="5 6">
    <name type="scientific">Paramesorhizobium deserti</name>
    <dbReference type="NCBI Taxonomy" id="1494590"/>
    <lineage>
        <taxon>Bacteria</taxon>
        <taxon>Pseudomonadati</taxon>
        <taxon>Pseudomonadota</taxon>
        <taxon>Alphaproteobacteria</taxon>
        <taxon>Hyphomicrobiales</taxon>
        <taxon>Phyllobacteriaceae</taxon>
        <taxon>Paramesorhizobium</taxon>
    </lineage>
</organism>
<keyword evidence="2" id="KW-0808">Transferase</keyword>
<evidence type="ECO:0000256" key="3">
    <source>
        <dbReference type="ARBA" id="ARBA00022777"/>
    </source>
</evidence>
<name>A0A135HUS9_9HYPH</name>
<dbReference type="RefSeq" id="WP_068882534.1">
    <property type="nucleotide sequence ID" value="NZ_LNTU01000023.1"/>
</dbReference>
<dbReference type="InterPro" id="IPR050306">
    <property type="entry name" value="PfkB_Carbo_kinase"/>
</dbReference>
<dbReference type="GO" id="GO:0006974">
    <property type="term" value="P:DNA damage response"/>
    <property type="evidence" value="ECO:0007669"/>
    <property type="project" value="TreeGrafter"/>
</dbReference>
<dbReference type="SUPFAM" id="SSF53613">
    <property type="entry name" value="Ribokinase-like"/>
    <property type="match status" value="1"/>
</dbReference>
<dbReference type="PANTHER" id="PTHR43085">
    <property type="entry name" value="HEXOKINASE FAMILY MEMBER"/>
    <property type="match status" value="1"/>
</dbReference>
<comment type="caution">
    <text evidence="5">The sequence shown here is derived from an EMBL/GenBank/DDBJ whole genome shotgun (WGS) entry which is preliminary data.</text>
</comment>
<dbReference type="GO" id="GO:0019698">
    <property type="term" value="P:D-galacturonate catabolic process"/>
    <property type="evidence" value="ECO:0007669"/>
    <property type="project" value="TreeGrafter"/>
</dbReference>
<sequence length="309" mass="32916">MSGFASIGECMIELSGAAGDNWRMGFAGDTFNTIWYVRALSAPDYAVDYVSAFGDDPFSRKQRDFFAENGIGIAKSPIISGARPGLYAITLDGAERSFTYWRSDAAARRLASDREALTASLKGRDIVYFSGITLAILAPADRQTLLEAIATARENGSRIAFDPNYRPRLWENVETARAAIGDAMRLADIALPTFPDEKDLFGDAVPTVTAARLTALGVKEIVVKDGTGPALVVAEGHEESVPAVTANAVDTTGAGDSFNGAYLSARLKGLAPADAARRAHCVAARVVEFHGALAPMDEAREAFEKLCEA</sequence>
<dbReference type="Gene3D" id="3.40.1190.20">
    <property type="match status" value="1"/>
</dbReference>
<dbReference type="InterPro" id="IPR011611">
    <property type="entry name" value="PfkB_dom"/>
</dbReference>